<dbReference type="InterPro" id="IPR038185">
    <property type="entry name" value="MyTH4_dom_sf"/>
</dbReference>
<dbReference type="Gene3D" id="1.20.58.530">
    <property type="match status" value="1"/>
</dbReference>
<dbReference type="Gene3D" id="2.20.70.10">
    <property type="match status" value="1"/>
</dbReference>
<evidence type="ECO:0000256" key="5">
    <source>
        <dbReference type="ARBA" id="ARBA00023203"/>
    </source>
</evidence>
<evidence type="ECO:0000256" key="2">
    <source>
        <dbReference type="ARBA" id="ARBA00022840"/>
    </source>
</evidence>
<feature type="region of interest" description="Actin-binding" evidence="6">
    <location>
        <begin position="621"/>
        <end position="643"/>
    </location>
</feature>
<dbReference type="SUPFAM" id="SSF52540">
    <property type="entry name" value="P-loop containing nucleoside triphosphate hydrolases"/>
    <property type="match status" value="1"/>
</dbReference>
<dbReference type="Pfam" id="PF00784">
    <property type="entry name" value="MyTH4"/>
    <property type="match status" value="1"/>
</dbReference>
<dbReference type="GO" id="GO:0000146">
    <property type="term" value="F:microfilament motor activity"/>
    <property type="evidence" value="ECO:0007669"/>
    <property type="project" value="TreeGrafter"/>
</dbReference>
<dbReference type="PROSITE" id="PS51016">
    <property type="entry name" value="MYTH4"/>
    <property type="match status" value="1"/>
</dbReference>
<dbReference type="InterPro" id="IPR000857">
    <property type="entry name" value="MyTH4_dom"/>
</dbReference>
<dbReference type="PANTHER" id="PTHR13140">
    <property type="entry name" value="MYOSIN"/>
    <property type="match status" value="1"/>
</dbReference>
<dbReference type="Proteomes" id="UP001230188">
    <property type="component" value="Unassembled WGS sequence"/>
</dbReference>
<dbReference type="Gene3D" id="1.20.120.720">
    <property type="entry name" value="Myosin VI head, motor domain, U50 subdomain"/>
    <property type="match status" value="1"/>
</dbReference>
<gene>
    <name evidence="12" type="ORF">CTAYLR_008056</name>
</gene>
<dbReference type="GO" id="GO:0030048">
    <property type="term" value="P:actin filament-based movement"/>
    <property type="evidence" value="ECO:0007669"/>
    <property type="project" value="TreeGrafter"/>
</dbReference>
<evidence type="ECO:0000259" key="10">
    <source>
        <dbReference type="PROSITE" id="PS51016"/>
    </source>
</evidence>
<comment type="caution">
    <text evidence="12">The sequence shown here is derived from an EMBL/GenBank/DDBJ whole genome shotgun (WGS) entry which is preliminary data.</text>
</comment>
<evidence type="ECO:0000259" key="11">
    <source>
        <dbReference type="PROSITE" id="PS51456"/>
    </source>
</evidence>
<keyword evidence="7" id="KW-0175">Coiled coil</keyword>
<dbReference type="SMART" id="SM00242">
    <property type="entry name" value="MYSc"/>
    <property type="match status" value="1"/>
</dbReference>
<dbReference type="Gene3D" id="1.25.40.530">
    <property type="entry name" value="MyTH4 domain"/>
    <property type="match status" value="1"/>
</dbReference>
<feature type="coiled-coil region" evidence="7">
    <location>
        <begin position="1118"/>
        <end position="1152"/>
    </location>
</feature>
<evidence type="ECO:0000259" key="9">
    <source>
        <dbReference type="PROSITE" id="PS50020"/>
    </source>
</evidence>
<dbReference type="GO" id="GO:0005886">
    <property type="term" value="C:plasma membrane"/>
    <property type="evidence" value="ECO:0007669"/>
    <property type="project" value="TreeGrafter"/>
</dbReference>
<dbReference type="Gene3D" id="1.10.10.820">
    <property type="match status" value="1"/>
</dbReference>
<dbReference type="SMART" id="SM00456">
    <property type="entry name" value="WW"/>
    <property type="match status" value="1"/>
</dbReference>
<dbReference type="CDD" id="cd00124">
    <property type="entry name" value="MYSc"/>
    <property type="match status" value="1"/>
</dbReference>
<dbReference type="EMBL" id="JAQMWT010000145">
    <property type="protein sequence ID" value="KAJ8609232.1"/>
    <property type="molecule type" value="Genomic_DNA"/>
</dbReference>
<keyword evidence="2 6" id="KW-0067">ATP-binding</keyword>
<organism evidence="12 13">
    <name type="scientific">Chrysophaeum taylorii</name>
    <dbReference type="NCBI Taxonomy" id="2483200"/>
    <lineage>
        <taxon>Eukaryota</taxon>
        <taxon>Sar</taxon>
        <taxon>Stramenopiles</taxon>
        <taxon>Ochrophyta</taxon>
        <taxon>Pelagophyceae</taxon>
        <taxon>Pelagomonadales</taxon>
        <taxon>Pelagomonadaceae</taxon>
        <taxon>Chrysophaeum</taxon>
    </lineage>
</organism>
<evidence type="ECO:0000256" key="4">
    <source>
        <dbReference type="ARBA" id="ARBA00023175"/>
    </source>
</evidence>
<evidence type="ECO:0000256" key="1">
    <source>
        <dbReference type="ARBA" id="ARBA00022741"/>
    </source>
</evidence>
<evidence type="ECO:0000256" key="7">
    <source>
        <dbReference type="SAM" id="Coils"/>
    </source>
</evidence>
<keyword evidence="3 6" id="KW-0518">Myosin</keyword>
<feature type="domain" description="MyTH4" evidence="10">
    <location>
        <begin position="1496"/>
        <end position="1652"/>
    </location>
</feature>
<feature type="domain" description="PH" evidence="8">
    <location>
        <begin position="1639"/>
        <end position="1751"/>
    </location>
</feature>
<dbReference type="InterPro" id="IPR027417">
    <property type="entry name" value="P-loop_NTPase"/>
</dbReference>
<feature type="binding site" evidence="6">
    <location>
        <begin position="146"/>
        <end position="153"/>
    </location>
    <ligand>
        <name>ATP</name>
        <dbReference type="ChEBI" id="CHEBI:30616"/>
    </ligand>
</feature>
<dbReference type="InterPro" id="IPR036961">
    <property type="entry name" value="Kinesin_motor_dom_sf"/>
</dbReference>
<evidence type="ECO:0000313" key="12">
    <source>
        <dbReference type="EMBL" id="KAJ8609232.1"/>
    </source>
</evidence>
<dbReference type="InterPro" id="IPR001202">
    <property type="entry name" value="WW_dom"/>
</dbReference>
<dbReference type="SMART" id="SM00139">
    <property type="entry name" value="MyTH4"/>
    <property type="match status" value="1"/>
</dbReference>
<evidence type="ECO:0000313" key="13">
    <source>
        <dbReference type="Proteomes" id="UP001230188"/>
    </source>
</evidence>
<feature type="domain" description="WW" evidence="9">
    <location>
        <begin position="1754"/>
        <end position="1788"/>
    </location>
</feature>
<dbReference type="InterPro" id="IPR011993">
    <property type="entry name" value="PH-like_dom_sf"/>
</dbReference>
<accession>A0AAD7UJG3</accession>
<dbReference type="GO" id="GO:0051015">
    <property type="term" value="F:actin filament binding"/>
    <property type="evidence" value="ECO:0007669"/>
    <property type="project" value="TreeGrafter"/>
</dbReference>
<dbReference type="PRINTS" id="PR00193">
    <property type="entry name" value="MYOSINHEAVY"/>
</dbReference>
<dbReference type="GO" id="GO:0016459">
    <property type="term" value="C:myosin complex"/>
    <property type="evidence" value="ECO:0007669"/>
    <property type="project" value="UniProtKB-KW"/>
</dbReference>
<evidence type="ECO:0000256" key="6">
    <source>
        <dbReference type="PROSITE-ProRule" id="PRU00782"/>
    </source>
</evidence>
<evidence type="ECO:0000256" key="3">
    <source>
        <dbReference type="ARBA" id="ARBA00023123"/>
    </source>
</evidence>
<dbReference type="Pfam" id="PF00063">
    <property type="entry name" value="Myosin_head"/>
    <property type="match status" value="1"/>
</dbReference>
<dbReference type="GO" id="GO:0005524">
    <property type="term" value="F:ATP binding"/>
    <property type="evidence" value="ECO:0007669"/>
    <property type="project" value="UniProtKB-UniRule"/>
</dbReference>
<sequence length="1795" mass="198987">MPPVEGEWWWIEDPEQKYVAVKVATVLEDHAKVEGGGTVALDRFVSAMDGETDVTVEDLVQMEAVTVPAIIDTLRVRFAADKIYTGIADILVAINPFQWIDDAYGESEIAKAKSDPRAPPHPFKTAVNAYAGLRDTGKAQAILISGESGAGKTEATKQCLKMLGDRAGSAVDDKLFSTSPVLETMGNAKTVRNNNSSRFGKFMLIRFDEKALKIEGCRIVDYLLEKSRVSAPGPGERTYHVFYQLCLEGHRVGSAETYPPTRGCVHADGIDDARGWRDFRDALALLLSEEEEEDDEKATSNLLDACAGVLCASAIRFEETQDEGSTVMSGGQPRRRSFVVQDACAATADALGIDEQSLVDCLTRRVLRVGTQILRTNLTAGEAADCRDALCKHLYGELFKATVARINRALSGGGGGGVENEESPSSNKKTIGVLDIFGFEIFDTNSFEQLCINFCNEKLQRYFTRHIFDQEVAVYRSEGVDFEDIAYADNSDVIELVEARRSGLFRMLDDEVMVPNGSDKNYCAKIYRSHKTHPRLSFDRRDPDVFVLEHYAGRVRYEVHGFVVKNRDRLYDDVAETLVGSRNALVAGLFDGNICTTTTTTTSTRRSPTTSSSSARFVAQLGTLVEALDASQPHFIRCIKPNNRKTPRLFEGSMCYDQLLFSGVFEAVTIRQRGFPFREKHASWYRRHWLAAPKDARKILVLPDRVRHLENNKEAAAACEELLERIDGLRRGDCEVGATMVMWRAPQQRVLMDVRRKVDHAVGVMIGTCARAKLARELRRVLCRVREAFASAKASKDADFIDAELTEIGEPRFESRDLRRLRRLKVRISRERELDVEYERLAALPLDAVDERFRALVLEGRELELDSELFEKVDRMYATVVEKRRAVEVVREQRDAEEPDEAALRSAVATLARLREAYGAAAMSTPEELEAKRVLAHLDDENLLALALFDACVATALHHPTAAADDDDDDDDREKKIIIARAALRGARVATLERRLDDLRQHGPRRVASRLALALAGEAIASRRQLDAALDRDDDDEPWELASRKAATALASAEKRRAGLPVVVVAAIASDAKLALEICEARRAVCEACRAAVSTWPPDEAALRAAVAVPGGGFTSTLELGARDVAKAKDRLARLLEERRLLEAVAGSLEHERPRIVDDDDDDQRVATTALERATEAARRYGMSDPFDAATLESAVGALRLRTALRDVFETRGWDRLRGDEYLRADAALSSLRDACAAAPPPPGFYEHGASEVAACEKLVATCSVRAEVCHQIEASRLAFGGDDAVADADVATLLRAVDMAAALEIEEDDHHNHLLSSLRDARQLAAEVRAALETTTLIRRPDEAALRAAIAEAERLKLSEARPVLAAKRLLERVTKLTEDAERCRTSTDRRGFVASVVREAAALGFENDDVRLARFYLDLPELDFLKLMLVRAIGDDRRDLAVEASVKLHDLYPPTGLDVARSAAVKTPFEYAKIRFNDPAPDLKLKREMASMLEFAPRLLSALTRILGLEPDGDVAAKKLFSMVSGYMGDAIKRRAVPDILSDEIVVECRARPSLVDEAYCQVLKQIKNNPNPTSRARGWKLVDALLSAKLAPTTPLELHVEAAFRRAGTPAGCVVRRPLAHRLVEAWLCAHVLEPRRDRAGWLERDPDLATPPRRRKGKKKTAYFVLEEDKASRGQSLAQYDDTKKTKPVARYDLASVGRVWALWTDDAPALLRFPFVVDYADAPLVLSAWSAEERASWIAALDAARNAIAPNPDAWHQALDHRTGRPYYWNRDTLAVSWDQPAIATTTTTT</sequence>
<dbReference type="InterPro" id="IPR001849">
    <property type="entry name" value="PH_domain"/>
</dbReference>
<dbReference type="Gene3D" id="2.30.29.30">
    <property type="entry name" value="Pleckstrin-homology domain (PH domain)/Phosphotyrosine-binding domain (PTB)"/>
    <property type="match status" value="1"/>
</dbReference>
<dbReference type="PANTHER" id="PTHR13140:SF745">
    <property type="entry name" value="UNCONVENTIONAL MYOSIN-VI"/>
    <property type="match status" value="1"/>
</dbReference>
<dbReference type="PROSITE" id="PS50003">
    <property type="entry name" value="PH_DOMAIN"/>
    <property type="match status" value="1"/>
</dbReference>
<keyword evidence="1 6" id="KW-0547">Nucleotide-binding</keyword>
<keyword evidence="5 6" id="KW-0009">Actin-binding</keyword>
<dbReference type="PROSITE" id="PS51456">
    <property type="entry name" value="MYOSIN_MOTOR"/>
    <property type="match status" value="1"/>
</dbReference>
<dbReference type="Gene3D" id="3.40.850.10">
    <property type="entry name" value="Kinesin motor domain"/>
    <property type="match status" value="1"/>
</dbReference>
<keyword evidence="4 6" id="KW-0505">Motor protein</keyword>
<name>A0AAD7UJG3_9STRA</name>
<dbReference type="CDD" id="cd00201">
    <property type="entry name" value="WW"/>
    <property type="match status" value="1"/>
</dbReference>
<keyword evidence="13" id="KW-1185">Reference proteome</keyword>
<dbReference type="GO" id="GO:0030139">
    <property type="term" value="C:endocytic vesicle"/>
    <property type="evidence" value="ECO:0007669"/>
    <property type="project" value="TreeGrafter"/>
</dbReference>
<dbReference type="InterPro" id="IPR001609">
    <property type="entry name" value="Myosin_head_motor_dom-like"/>
</dbReference>
<dbReference type="PROSITE" id="PS50020">
    <property type="entry name" value="WW_DOMAIN_2"/>
    <property type="match status" value="1"/>
</dbReference>
<comment type="similarity">
    <text evidence="6">Belongs to the TRAFAC class myosin-kinesin ATPase superfamily. Myosin family.</text>
</comment>
<evidence type="ECO:0000259" key="8">
    <source>
        <dbReference type="PROSITE" id="PS50003"/>
    </source>
</evidence>
<dbReference type="SUPFAM" id="SSF50729">
    <property type="entry name" value="PH domain-like"/>
    <property type="match status" value="1"/>
</dbReference>
<reference evidence="12" key="1">
    <citation type="submission" date="2023-01" db="EMBL/GenBank/DDBJ databases">
        <title>Metagenome sequencing of chrysophaentin producing Chrysophaeum taylorii.</title>
        <authorList>
            <person name="Davison J."/>
            <person name="Bewley C."/>
        </authorList>
    </citation>
    <scope>NUCLEOTIDE SEQUENCE</scope>
    <source>
        <strain evidence="12">NIES-1699</strain>
    </source>
</reference>
<feature type="domain" description="Myosin motor" evidence="11">
    <location>
        <begin position="54"/>
        <end position="756"/>
    </location>
</feature>
<protein>
    <submittedName>
        <fullName evidence="12">Uncharacterized protein</fullName>
    </submittedName>
</protein>
<dbReference type="GO" id="GO:0007015">
    <property type="term" value="P:actin filament organization"/>
    <property type="evidence" value="ECO:0007669"/>
    <property type="project" value="TreeGrafter"/>
</dbReference>
<proteinExistence type="inferred from homology"/>